<gene>
    <name evidence="1" type="ORF">Vbra_5445</name>
</gene>
<dbReference type="EMBL" id="CDMY01000323">
    <property type="protein sequence ID" value="CEM02333.1"/>
    <property type="molecule type" value="Genomic_DNA"/>
</dbReference>
<dbReference type="Proteomes" id="UP000041254">
    <property type="component" value="Unassembled WGS sequence"/>
</dbReference>
<dbReference type="VEuPathDB" id="CryptoDB:Vbra_5445"/>
<keyword evidence="2" id="KW-1185">Reference proteome</keyword>
<proteinExistence type="predicted"/>
<organism evidence="1 2">
    <name type="scientific">Vitrella brassicaformis (strain CCMP3155)</name>
    <dbReference type="NCBI Taxonomy" id="1169540"/>
    <lineage>
        <taxon>Eukaryota</taxon>
        <taxon>Sar</taxon>
        <taxon>Alveolata</taxon>
        <taxon>Colpodellida</taxon>
        <taxon>Vitrellaceae</taxon>
        <taxon>Vitrella</taxon>
    </lineage>
</organism>
<name>A0A0G4EWB7_VITBC</name>
<dbReference type="AlphaFoldDB" id="A0A0G4EWB7"/>
<evidence type="ECO:0000313" key="1">
    <source>
        <dbReference type="EMBL" id="CEM02333.1"/>
    </source>
</evidence>
<accession>A0A0G4EWB7</accession>
<reference evidence="1 2" key="1">
    <citation type="submission" date="2014-11" db="EMBL/GenBank/DDBJ databases">
        <authorList>
            <person name="Zhu J."/>
            <person name="Qi W."/>
            <person name="Song R."/>
        </authorList>
    </citation>
    <scope>NUCLEOTIDE SEQUENCE [LARGE SCALE GENOMIC DNA]</scope>
</reference>
<dbReference type="InParanoid" id="A0A0G4EWB7"/>
<evidence type="ECO:0000313" key="2">
    <source>
        <dbReference type="Proteomes" id="UP000041254"/>
    </source>
</evidence>
<protein>
    <submittedName>
        <fullName evidence="1">Uncharacterized protein</fullName>
    </submittedName>
</protein>
<sequence>MLLGEESVHWSVHPTTPARAATCELLEGLHQGRLKLRRAIRLLDKGVDARHLVKYDERYYNLIQLAIRHHLRPDTVRIVRLLIQRGYK</sequence>